<accession>A0ABU6Z6C6</accession>
<name>A0ABU6Z6C6_9FABA</name>
<reference evidence="2 3" key="1">
    <citation type="journal article" date="2023" name="Plants (Basel)">
        <title>Bridging the Gap: Combining Genomics and Transcriptomics Approaches to Understand Stylosanthes scabra, an Orphan Legume from the Brazilian Caatinga.</title>
        <authorList>
            <person name="Ferreira-Neto J.R.C."/>
            <person name="da Silva M.D."/>
            <person name="Binneck E."/>
            <person name="de Melo N.F."/>
            <person name="da Silva R.H."/>
            <person name="de Melo A.L.T.M."/>
            <person name="Pandolfi V."/>
            <person name="Bustamante F.O."/>
            <person name="Brasileiro-Vidal A.C."/>
            <person name="Benko-Iseppon A.M."/>
        </authorList>
    </citation>
    <scope>NUCLEOTIDE SEQUENCE [LARGE SCALE GENOMIC DNA]</scope>
    <source>
        <tissue evidence="2">Leaves</tissue>
    </source>
</reference>
<comment type="caution">
    <text evidence="2">The sequence shown here is derived from an EMBL/GenBank/DDBJ whole genome shotgun (WGS) entry which is preliminary data.</text>
</comment>
<keyword evidence="3" id="KW-1185">Reference proteome</keyword>
<feature type="compositionally biased region" description="Low complexity" evidence="1">
    <location>
        <begin position="96"/>
        <end position="107"/>
    </location>
</feature>
<protein>
    <submittedName>
        <fullName evidence="2">Uncharacterized protein</fullName>
    </submittedName>
</protein>
<evidence type="ECO:0000313" key="2">
    <source>
        <dbReference type="EMBL" id="MED6216853.1"/>
    </source>
</evidence>
<dbReference type="Proteomes" id="UP001341840">
    <property type="component" value="Unassembled WGS sequence"/>
</dbReference>
<evidence type="ECO:0000313" key="3">
    <source>
        <dbReference type="Proteomes" id="UP001341840"/>
    </source>
</evidence>
<dbReference type="EMBL" id="JASCZI010271890">
    <property type="protein sequence ID" value="MED6216853.1"/>
    <property type="molecule type" value="Genomic_DNA"/>
</dbReference>
<feature type="region of interest" description="Disordered" evidence="1">
    <location>
        <begin position="150"/>
        <end position="171"/>
    </location>
</feature>
<gene>
    <name evidence="2" type="ORF">PIB30_012022</name>
</gene>
<proteinExistence type="predicted"/>
<sequence length="215" mass="23853">MRNIERLLSKDGPSGVFCGVMDKYSKCGEGVRGCARCGDSHLRGRLLMFKCEDHVVTSILTPQRRACLGDVHKPWEDPYKSSDAALSLYPRSRTTAPRASPSDPAPRLTHPRQQIRLMLFLPRNIPERSSSAKRIFVTLTRAVPDTSRYSVPVIDPTPGSRPLNPGQSLSHVRSRCNGGGAVDQHQGRVTTTILMVMKSYGSDTGFVIERQYTWG</sequence>
<evidence type="ECO:0000256" key="1">
    <source>
        <dbReference type="SAM" id="MobiDB-lite"/>
    </source>
</evidence>
<organism evidence="2 3">
    <name type="scientific">Stylosanthes scabra</name>
    <dbReference type="NCBI Taxonomy" id="79078"/>
    <lineage>
        <taxon>Eukaryota</taxon>
        <taxon>Viridiplantae</taxon>
        <taxon>Streptophyta</taxon>
        <taxon>Embryophyta</taxon>
        <taxon>Tracheophyta</taxon>
        <taxon>Spermatophyta</taxon>
        <taxon>Magnoliopsida</taxon>
        <taxon>eudicotyledons</taxon>
        <taxon>Gunneridae</taxon>
        <taxon>Pentapetalae</taxon>
        <taxon>rosids</taxon>
        <taxon>fabids</taxon>
        <taxon>Fabales</taxon>
        <taxon>Fabaceae</taxon>
        <taxon>Papilionoideae</taxon>
        <taxon>50 kb inversion clade</taxon>
        <taxon>dalbergioids sensu lato</taxon>
        <taxon>Dalbergieae</taxon>
        <taxon>Pterocarpus clade</taxon>
        <taxon>Stylosanthes</taxon>
    </lineage>
</organism>
<feature type="region of interest" description="Disordered" evidence="1">
    <location>
        <begin position="90"/>
        <end position="111"/>
    </location>
</feature>